<reference evidence="3" key="1">
    <citation type="submission" date="2023-07" db="EMBL/GenBank/DDBJ databases">
        <title>Genome content predicts the carbon catabolic preferences of heterotrophic bacteria.</title>
        <authorList>
            <person name="Gralka M."/>
        </authorList>
    </citation>
    <scope>NUCLEOTIDE SEQUENCE</scope>
    <source>
        <strain evidence="3">F2M12</strain>
    </source>
</reference>
<name>A0AAW7YXL1_9ALTE</name>
<feature type="transmembrane region" description="Helical" evidence="2">
    <location>
        <begin position="109"/>
        <end position="129"/>
    </location>
</feature>
<dbReference type="InterPro" id="IPR018723">
    <property type="entry name" value="DUF2254_membrane"/>
</dbReference>
<dbReference type="RefSeq" id="WP_061997272.1">
    <property type="nucleotide sequence ID" value="NZ_CAXIBE010000009.1"/>
</dbReference>
<keyword evidence="2" id="KW-0472">Membrane</keyword>
<evidence type="ECO:0000256" key="2">
    <source>
        <dbReference type="SAM" id="Phobius"/>
    </source>
</evidence>
<keyword evidence="2" id="KW-0812">Transmembrane</keyword>
<feature type="region of interest" description="Disordered" evidence="1">
    <location>
        <begin position="268"/>
        <end position="295"/>
    </location>
</feature>
<evidence type="ECO:0000256" key="1">
    <source>
        <dbReference type="SAM" id="MobiDB-lite"/>
    </source>
</evidence>
<keyword evidence="2" id="KW-1133">Transmembrane helix</keyword>
<protein>
    <submittedName>
        <fullName evidence="3">DUF2254 domain-containing protein</fullName>
    </submittedName>
</protein>
<organism evidence="3 4">
    <name type="scientific">Alteromonas stellipolaris</name>
    <dbReference type="NCBI Taxonomy" id="233316"/>
    <lineage>
        <taxon>Bacteria</taxon>
        <taxon>Pseudomonadati</taxon>
        <taxon>Pseudomonadota</taxon>
        <taxon>Gammaproteobacteria</taxon>
        <taxon>Alteromonadales</taxon>
        <taxon>Alteromonadaceae</taxon>
        <taxon>Alteromonas/Salinimonas group</taxon>
        <taxon>Alteromonas</taxon>
    </lineage>
</organism>
<dbReference type="Pfam" id="PF10011">
    <property type="entry name" value="DUF2254"/>
    <property type="match status" value="1"/>
</dbReference>
<evidence type="ECO:0000313" key="4">
    <source>
        <dbReference type="Proteomes" id="UP001170717"/>
    </source>
</evidence>
<sequence>MDAPITVDRLRFLLFSLKEKLWVKPLSLCLLSIAAVFTSKLADGTALAQHLPTVEQASVETLLSIMASSMLVIATFSAGTMVSAYASASRSSTPRSVSLIISDDASQNALSTFVGAFIFSVVAITASSNNFFEDAGIFLLFCLTCLVFAIVILTFIRWVDSVARLGRVGSTVQKVEAAAMRAINHRLSTPRLGGKQQPKSVKEQGGDTSKYQTLTTDSIGYVQMVDMAKVQAWAEEQGTQVHIAMLPGQFCTPDRPLCYIESVKQKHSVDNSKNKSSDKVDGQNDGNDEGKSNEKSDKAALLSAFQIGSERSFEADPRYGLVVLSEIASRALSPSVNDPGTAISILGSYARLFIQWAQKEVENEADDIKYHNVTVPNISTEDMFDDAFTGVARDGASMIEVSIRMQKTLDAIAKTSNGKVSTAATEHAKTAYERSINALTYEGDKEALNAIVNKLNQKNSNP</sequence>
<gene>
    <name evidence="3" type="ORF">Q4527_01465</name>
</gene>
<feature type="region of interest" description="Disordered" evidence="1">
    <location>
        <begin position="189"/>
        <end position="211"/>
    </location>
</feature>
<feature type="transmembrane region" description="Helical" evidence="2">
    <location>
        <begin position="62"/>
        <end position="88"/>
    </location>
</feature>
<accession>A0AAW7YXL1</accession>
<dbReference type="Proteomes" id="UP001170717">
    <property type="component" value="Unassembled WGS sequence"/>
</dbReference>
<feature type="transmembrane region" description="Helical" evidence="2">
    <location>
        <begin position="21"/>
        <end position="42"/>
    </location>
</feature>
<comment type="caution">
    <text evidence="3">The sequence shown here is derived from an EMBL/GenBank/DDBJ whole genome shotgun (WGS) entry which is preliminary data.</text>
</comment>
<dbReference type="AlphaFoldDB" id="A0AAW7YXL1"/>
<feature type="transmembrane region" description="Helical" evidence="2">
    <location>
        <begin position="135"/>
        <end position="159"/>
    </location>
</feature>
<dbReference type="EMBL" id="JAUOQI010000001">
    <property type="protein sequence ID" value="MDO6576033.1"/>
    <property type="molecule type" value="Genomic_DNA"/>
</dbReference>
<evidence type="ECO:0000313" key="3">
    <source>
        <dbReference type="EMBL" id="MDO6576033.1"/>
    </source>
</evidence>
<proteinExistence type="predicted"/>